<keyword evidence="1" id="KW-0805">Transcription regulation</keyword>
<evidence type="ECO:0000313" key="6">
    <source>
        <dbReference type="Proteomes" id="UP001596989"/>
    </source>
</evidence>
<dbReference type="EMBL" id="JBHTJZ010000036">
    <property type="protein sequence ID" value="MFD0961481.1"/>
    <property type="molecule type" value="Genomic_DNA"/>
</dbReference>
<evidence type="ECO:0000313" key="5">
    <source>
        <dbReference type="EMBL" id="MFD0961481.1"/>
    </source>
</evidence>
<dbReference type="Pfam" id="PF02311">
    <property type="entry name" value="AraC_binding"/>
    <property type="match status" value="1"/>
</dbReference>
<feature type="domain" description="HTH araC/xylS-type" evidence="4">
    <location>
        <begin position="196"/>
        <end position="294"/>
    </location>
</feature>
<dbReference type="InterPro" id="IPR018062">
    <property type="entry name" value="HTH_AraC-typ_CS"/>
</dbReference>
<dbReference type="Pfam" id="PF12833">
    <property type="entry name" value="HTH_18"/>
    <property type="match status" value="1"/>
</dbReference>
<evidence type="ECO:0000256" key="1">
    <source>
        <dbReference type="ARBA" id="ARBA00023015"/>
    </source>
</evidence>
<dbReference type="InterPro" id="IPR009057">
    <property type="entry name" value="Homeodomain-like_sf"/>
</dbReference>
<dbReference type="Gene3D" id="1.10.10.60">
    <property type="entry name" value="Homeodomain-like"/>
    <property type="match status" value="2"/>
</dbReference>
<dbReference type="InterPro" id="IPR037923">
    <property type="entry name" value="HTH-like"/>
</dbReference>
<dbReference type="InterPro" id="IPR003313">
    <property type="entry name" value="AraC-bd"/>
</dbReference>
<sequence>MTNEQQAGCLFHFDNAFPPNQAHYGGINLYQFGEIACECGHIIASHKQVCLELSYIVSGTGSFYINDERITVKEGDIVCNAVGHRHTIKADRDSMLRFVYMGFVLNDRADEEMRDIQSYFQSAPYRHATGADHLMVPFFRNIDEFFSQKPYSHMLIRNCLEEIIILSYRAFREKETGKTARYSPDKWGHSVGSTVYSIIRYVENHIYELKTIRSIADELGYSYTYLSHTFKNKTGMTLQRYINHKKIEKALEMLKFGNLSIKQTAERLNYETIQSFSKAFSRIMGYPPSHYVAMQRKEKSAISSELL</sequence>
<dbReference type="RefSeq" id="WP_377567097.1">
    <property type="nucleotide sequence ID" value="NZ_JBHTJZ010000036.1"/>
</dbReference>
<dbReference type="PANTHER" id="PTHR43280">
    <property type="entry name" value="ARAC-FAMILY TRANSCRIPTIONAL REGULATOR"/>
    <property type="match status" value="1"/>
</dbReference>
<comment type="caution">
    <text evidence="5">The sequence shown here is derived from an EMBL/GenBank/DDBJ whole genome shotgun (WGS) entry which is preliminary data.</text>
</comment>
<evidence type="ECO:0000256" key="2">
    <source>
        <dbReference type="ARBA" id="ARBA00023125"/>
    </source>
</evidence>
<reference evidence="6" key="1">
    <citation type="journal article" date="2019" name="Int. J. Syst. Evol. Microbiol.">
        <title>The Global Catalogue of Microorganisms (GCM) 10K type strain sequencing project: providing services to taxonomists for standard genome sequencing and annotation.</title>
        <authorList>
            <consortium name="The Broad Institute Genomics Platform"/>
            <consortium name="The Broad Institute Genome Sequencing Center for Infectious Disease"/>
            <person name="Wu L."/>
            <person name="Ma J."/>
        </authorList>
    </citation>
    <scope>NUCLEOTIDE SEQUENCE [LARGE SCALE GENOMIC DNA]</scope>
    <source>
        <strain evidence="6">CCUG 59129</strain>
    </source>
</reference>
<evidence type="ECO:0000259" key="4">
    <source>
        <dbReference type="PROSITE" id="PS01124"/>
    </source>
</evidence>
<keyword evidence="2" id="KW-0238">DNA-binding</keyword>
<dbReference type="PROSITE" id="PS00041">
    <property type="entry name" value="HTH_ARAC_FAMILY_1"/>
    <property type="match status" value="1"/>
</dbReference>
<name>A0ABW3HVE5_9BACL</name>
<dbReference type="InterPro" id="IPR018060">
    <property type="entry name" value="HTH_AraC"/>
</dbReference>
<proteinExistence type="predicted"/>
<dbReference type="PROSITE" id="PS01124">
    <property type="entry name" value="HTH_ARAC_FAMILY_2"/>
    <property type="match status" value="1"/>
</dbReference>
<dbReference type="Proteomes" id="UP001596989">
    <property type="component" value="Unassembled WGS sequence"/>
</dbReference>
<organism evidence="5 6">
    <name type="scientific">Paenibacillus chungangensis</name>
    <dbReference type="NCBI Taxonomy" id="696535"/>
    <lineage>
        <taxon>Bacteria</taxon>
        <taxon>Bacillati</taxon>
        <taxon>Bacillota</taxon>
        <taxon>Bacilli</taxon>
        <taxon>Bacillales</taxon>
        <taxon>Paenibacillaceae</taxon>
        <taxon>Paenibacillus</taxon>
    </lineage>
</organism>
<accession>A0ABW3HVE5</accession>
<dbReference type="SUPFAM" id="SSF51215">
    <property type="entry name" value="Regulatory protein AraC"/>
    <property type="match status" value="1"/>
</dbReference>
<keyword evidence="6" id="KW-1185">Reference proteome</keyword>
<dbReference type="SMART" id="SM00342">
    <property type="entry name" value="HTH_ARAC"/>
    <property type="match status" value="1"/>
</dbReference>
<dbReference type="PANTHER" id="PTHR43280:SF28">
    <property type="entry name" value="HTH-TYPE TRANSCRIPTIONAL ACTIVATOR RHAS"/>
    <property type="match status" value="1"/>
</dbReference>
<dbReference type="Gene3D" id="2.60.120.10">
    <property type="entry name" value="Jelly Rolls"/>
    <property type="match status" value="1"/>
</dbReference>
<gene>
    <name evidence="5" type="ORF">ACFQ2I_19185</name>
</gene>
<dbReference type="InterPro" id="IPR014710">
    <property type="entry name" value="RmlC-like_jellyroll"/>
</dbReference>
<evidence type="ECO:0000256" key="3">
    <source>
        <dbReference type="ARBA" id="ARBA00023163"/>
    </source>
</evidence>
<dbReference type="SUPFAM" id="SSF46689">
    <property type="entry name" value="Homeodomain-like"/>
    <property type="match status" value="2"/>
</dbReference>
<protein>
    <submittedName>
        <fullName evidence="5">Helix-turn-helix domain-containing protein</fullName>
    </submittedName>
</protein>
<keyword evidence="3" id="KW-0804">Transcription</keyword>